<feature type="transmembrane region" description="Helical" evidence="1">
    <location>
        <begin position="47"/>
        <end position="70"/>
    </location>
</feature>
<evidence type="ECO:0000313" key="3">
    <source>
        <dbReference type="Proteomes" id="UP000504636"/>
    </source>
</evidence>
<gene>
    <name evidence="2 4" type="ORF">BDZ99DRAFT_366628</name>
</gene>
<dbReference type="GeneID" id="54455647"/>
<dbReference type="RefSeq" id="XP_033576914.1">
    <property type="nucleotide sequence ID" value="XM_033714754.1"/>
</dbReference>
<dbReference type="EMBL" id="MU003700">
    <property type="protein sequence ID" value="KAF2809950.1"/>
    <property type="molecule type" value="Genomic_DNA"/>
</dbReference>
<name>A0A6A6YMC9_9PEZI</name>
<evidence type="ECO:0000313" key="2">
    <source>
        <dbReference type="EMBL" id="KAF2809950.1"/>
    </source>
</evidence>
<accession>A0A6A6YMC9</accession>
<dbReference type="OrthoDB" id="5344006at2759"/>
<protein>
    <recommendedName>
        <fullName evidence="5">MARVEL domain-containing protein</fullName>
    </recommendedName>
</protein>
<feature type="non-terminal residue" evidence="2">
    <location>
        <position position="1"/>
    </location>
</feature>
<reference evidence="2 4" key="1">
    <citation type="journal article" date="2020" name="Stud. Mycol.">
        <title>101 Dothideomycetes genomes: a test case for predicting lifestyles and emergence of pathogens.</title>
        <authorList>
            <person name="Haridas S."/>
            <person name="Albert R."/>
            <person name="Binder M."/>
            <person name="Bloem J."/>
            <person name="Labutti K."/>
            <person name="Salamov A."/>
            <person name="Andreopoulos B."/>
            <person name="Baker S."/>
            <person name="Barry K."/>
            <person name="Bills G."/>
            <person name="Bluhm B."/>
            <person name="Cannon C."/>
            <person name="Castanera R."/>
            <person name="Culley D."/>
            <person name="Daum C."/>
            <person name="Ezra D."/>
            <person name="Gonzalez J."/>
            <person name="Henrissat B."/>
            <person name="Kuo A."/>
            <person name="Liang C."/>
            <person name="Lipzen A."/>
            <person name="Lutzoni F."/>
            <person name="Magnuson J."/>
            <person name="Mondo S."/>
            <person name="Nolan M."/>
            <person name="Ohm R."/>
            <person name="Pangilinan J."/>
            <person name="Park H.-J."/>
            <person name="Ramirez L."/>
            <person name="Alfaro M."/>
            <person name="Sun H."/>
            <person name="Tritt A."/>
            <person name="Yoshinaga Y."/>
            <person name="Zwiers L.-H."/>
            <person name="Turgeon B."/>
            <person name="Goodwin S."/>
            <person name="Spatafora J."/>
            <person name="Crous P."/>
            <person name="Grigoriev I."/>
        </authorList>
    </citation>
    <scope>NUCLEOTIDE SEQUENCE</scope>
    <source>
        <strain evidence="2 4">CBS 304.34</strain>
    </source>
</reference>
<proteinExistence type="predicted"/>
<evidence type="ECO:0000313" key="4">
    <source>
        <dbReference type="RefSeq" id="XP_033576914.1"/>
    </source>
</evidence>
<keyword evidence="1" id="KW-0812">Transmembrane</keyword>
<reference evidence="4" key="3">
    <citation type="submission" date="2025-04" db="UniProtKB">
        <authorList>
            <consortium name="RefSeq"/>
        </authorList>
    </citation>
    <scope>IDENTIFICATION</scope>
    <source>
        <strain evidence="4">CBS 304.34</strain>
    </source>
</reference>
<sequence length="138" mass="15232">SRNHPTSYPKLTFYGIRFCQLLASVIVAAEMFYFVWLIKHGGHRVPWMFFFLHGAALVTVTTLVLTTILYCCHKLSALFNGAINLAASALWVAGFGLLANAMNETILDACTHALWGNSTGINICRLYKLLFAASLFGV</sequence>
<feature type="transmembrane region" description="Helical" evidence="1">
    <location>
        <begin position="12"/>
        <end position="35"/>
    </location>
</feature>
<feature type="transmembrane region" description="Helical" evidence="1">
    <location>
        <begin position="77"/>
        <end position="99"/>
    </location>
</feature>
<dbReference type="Proteomes" id="UP000504636">
    <property type="component" value="Unplaced"/>
</dbReference>
<keyword evidence="3" id="KW-1185">Reference proteome</keyword>
<keyword evidence="1" id="KW-0472">Membrane</keyword>
<dbReference type="AlphaFoldDB" id="A0A6A6YMC9"/>
<evidence type="ECO:0008006" key="5">
    <source>
        <dbReference type="Google" id="ProtNLM"/>
    </source>
</evidence>
<keyword evidence="1" id="KW-1133">Transmembrane helix</keyword>
<organism evidence="2">
    <name type="scientific">Mytilinidion resinicola</name>
    <dbReference type="NCBI Taxonomy" id="574789"/>
    <lineage>
        <taxon>Eukaryota</taxon>
        <taxon>Fungi</taxon>
        <taxon>Dikarya</taxon>
        <taxon>Ascomycota</taxon>
        <taxon>Pezizomycotina</taxon>
        <taxon>Dothideomycetes</taxon>
        <taxon>Pleosporomycetidae</taxon>
        <taxon>Mytilinidiales</taxon>
        <taxon>Mytilinidiaceae</taxon>
        <taxon>Mytilinidion</taxon>
    </lineage>
</organism>
<evidence type="ECO:0000256" key="1">
    <source>
        <dbReference type="SAM" id="Phobius"/>
    </source>
</evidence>
<reference evidence="4" key="2">
    <citation type="submission" date="2020-04" db="EMBL/GenBank/DDBJ databases">
        <authorList>
            <consortium name="NCBI Genome Project"/>
        </authorList>
    </citation>
    <scope>NUCLEOTIDE SEQUENCE</scope>
    <source>
        <strain evidence="4">CBS 304.34</strain>
    </source>
</reference>
<feature type="non-terminal residue" evidence="2">
    <location>
        <position position="138"/>
    </location>
</feature>